<sequence length="242" mass="28012">MGWSGQSFFHNGLTTSQNCSRIEENAWIRCPFCWTIHMSLALSFRMDRYRMLPVWITLLNVMTSLSNKSKQHSRSEQDTSADHILIILSNNKPDNRNRIRSGKPPAKGEDLVDQAEETYLFIDLMADGTATPTQIDTSHELFADFRDNISMTLQMKLIEQLLVDSLSLYQRSKKLAEEKELHKLVVGHELMETADKLKLRAINLLRRLSKWIAQRDAQNNVRFSDALEKQHLAALDEYEDFL</sequence>
<keyword evidence="2" id="KW-1185">Reference proteome</keyword>
<reference evidence="1 2" key="1">
    <citation type="journal article" date="2018" name="Biotechnol. Adv.">
        <title>Improved genomic resources and new bioinformatic workflow for the carcinogenic parasite Clonorchis sinensis: Biotechnological implications.</title>
        <authorList>
            <person name="Wang D."/>
            <person name="Korhonen P.K."/>
            <person name="Gasser R.B."/>
            <person name="Young N.D."/>
        </authorList>
    </citation>
    <scope>NUCLEOTIDE SEQUENCE [LARGE SCALE GENOMIC DNA]</scope>
    <source>
        <strain evidence="1">Cs-k2</strain>
    </source>
</reference>
<dbReference type="OrthoDB" id="6265061at2759"/>
<gene>
    <name evidence="1" type="ORF">CSKR_113297</name>
</gene>
<dbReference type="EMBL" id="NIRI02000076">
    <property type="protein sequence ID" value="KAG5441805.1"/>
    <property type="molecule type" value="Genomic_DNA"/>
</dbReference>
<reference evidence="1 2" key="2">
    <citation type="journal article" date="2021" name="Genomics">
        <title>High-quality reference genome for Clonorchis sinensis.</title>
        <authorList>
            <person name="Young N.D."/>
            <person name="Stroehlein A.J."/>
            <person name="Kinkar L."/>
            <person name="Wang T."/>
            <person name="Sohn W.M."/>
            <person name="Chang B.C.H."/>
            <person name="Kaur P."/>
            <person name="Weisz D."/>
            <person name="Dudchenko O."/>
            <person name="Aiden E.L."/>
            <person name="Korhonen P.K."/>
            <person name="Gasser R.B."/>
        </authorList>
    </citation>
    <scope>NUCLEOTIDE SEQUENCE [LARGE SCALE GENOMIC DNA]</scope>
    <source>
        <strain evidence="1">Cs-k2</strain>
    </source>
</reference>
<accession>A0A8T1LYZ7</accession>
<dbReference type="AlphaFoldDB" id="A0A8T1LYZ7"/>
<name>A0A8T1LYZ7_CLOSI</name>
<evidence type="ECO:0000313" key="2">
    <source>
        <dbReference type="Proteomes" id="UP000286415"/>
    </source>
</evidence>
<comment type="caution">
    <text evidence="1">The sequence shown here is derived from an EMBL/GenBank/DDBJ whole genome shotgun (WGS) entry which is preliminary data.</text>
</comment>
<organism evidence="1 2">
    <name type="scientific">Clonorchis sinensis</name>
    <name type="common">Chinese liver fluke</name>
    <dbReference type="NCBI Taxonomy" id="79923"/>
    <lineage>
        <taxon>Eukaryota</taxon>
        <taxon>Metazoa</taxon>
        <taxon>Spiralia</taxon>
        <taxon>Lophotrochozoa</taxon>
        <taxon>Platyhelminthes</taxon>
        <taxon>Trematoda</taxon>
        <taxon>Digenea</taxon>
        <taxon>Opisthorchiida</taxon>
        <taxon>Opisthorchiata</taxon>
        <taxon>Opisthorchiidae</taxon>
        <taxon>Clonorchis</taxon>
    </lineage>
</organism>
<protein>
    <submittedName>
        <fullName evidence="1">Uncharacterized protein</fullName>
    </submittedName>
</protein>
<proteinExistence type="predicted"/>
<evidence type="ECO:0000313" key="1">
    <source>
        <dbReference type="EMBL" id="KAG5441805.1"/>
    </source>
</evidence>
<dbReference type="Proteomes" id="UP000286415">
    <property type="component" value="Unassembled WGS sequence"/>
</dbReference>